<accession>A0A0V1N674</accession>
<sequence length="87" mass="10428">MFEMIIVENSLLLSLKIRNSYRNRRLAVVVTYQRCFCVSQSFRLVLALCVTFRAVDLFCSCLYFCIDFNRWNKVPYSVFCLLLRKEH</sequence>
<comment type="caution">
    <text evidence="1">The sequence shown here is derived from an EMBL/GenBank/DDBJ whole genome shotgun (WGS) entry which is preliminary data.</text>
</comment>
<dbReference type="EMBL" id="JYDO01000006">
    <property type="protein sequence ID" value="KRZ79512.1"/>
    <property type="molecule type" value="Genomic_DNA"/>
</dbReference>
<name>A0A0V1N674_9BILA</name>
<protein>
    <submittedName>
        <fullName evidence="1">Uncharacterized protein</fullName>
    </submittedName>
</protein>
<dbReference type="Proteomes" id="UP000054843">
    <property type="component" value="Unassembled WGS sequence"/>
</dbReference>
<evidence type="ECO:0000313" key="1">
    <source>
        <dbReference type="EMBL" id="KRZ79512.1"/>
    </source>
</evidence>
<dbReference type="AlphaFoldDB" id="A0A0V1N674"/>
<keyword evidence="2" id="KW-1185">Reference proteome</keyword>
<proteinExistence type="predicted"/>
<gene>
    <name evidence="1" type="ORF">T10_5601</name>
</gene>
<evidence type="ECO:0000313" key="2">
    <source>
        <dbReference type="Proteomes" id="UP000054843"/>
    </source>
</evidence>
<organism evidence="1 2">
    <name type="scientific">Trichinella papuae</name>
    <dbReference type="NCBI Taxonomy" id="268474"/>
    <lineage>
        <taxon>Eukaryota</taxon>
        <taxon>Metazoa</taxon>
        <taxon>Ecdysozoa</taxon>
        <taxon>Nematoda</taxon>
        <taxon>Enoplea</taxon>
        <taxon>Dorylaimia</taxon>
        <taxon>Trichinellida</taxon>
        <taxon>Trichinellidae</taxon>
        <taxon>Trichinella</taxon>
    </lineage>
</organism>
<reference evidence="1 2" key="1">
    <citation type="submission" date="2015-01" db="EMBL/GenBank/DDBJ databases">
        <title>Evolution of Trichinella species and genotypes.</title>
        <authorList>
            <person name="Korhonen P.K."/>
            <person name="Edoardo P."/>
            <person name="Giuseppe L.R."/>
            <person name="Gasser R.B."/>
        </authorList>
    </citation>
    <scope>NUCLEOTIDE SEQUENCE [LARGE SCALE GENOMIC DNA]</scope>
    <source>
        <strain evidence="1">ISS1980</strain>
    </source>
</reference>